<keyword evidence="3" id="KW-1185">Reference proteome</keyword>
<protein>
    <submittedName>
        <fullName evidence="2">Uncharacterized protein</fullName>
    </submittedName>
</protein>
<accession>A0A0X3U5L6</accession>
<dbReference type="OrthoDB" id="7865239at2"/>
<name>A0A0X3U5L6_9RHOB</name>
<proteinExistence type="predicted"/>
<keyword evidence="1" id="KW-0472">Membrane</keyword>
<organism evidence="2 3">
    <name type="scientific">Ruegeria marisrubri</name>
    <dbReference type="NCBI Taxonomy" id="1685379"/>
    <lineage>
        <taxon>Bacteria</taxon>
        <taxon>Pseudomonadati</taxon>
        <taxon>Pseudomonadota</taxon>
        <taxon>Alphaproteobacteria</taxon>
        <taxon>Rhodobacterales</taxon>
        <taxon>Roseobacteraceae</taxon>
        <taxon>Ruegeria</taxon>
    </lineage>
</organism>
<comment type="caution">
    <text evidence="2">The sequence shown here is derived from an EMBL/GenBank/DDBJ whole genome shotgun (WGS) entry which is preliminary data.</text>
</comment>
<reference evidence="2 3" key="1">
    <citation type="submission" date="2015-12" db="EMBL/GenBank/DDBJ databases">
        <authorList>
            <person name="Shamseldin A."/>
            <person name="Moawad H."/>
            <person name="Abd El-Rahim W.M."/>
            <person name="Sadowsky M.J."/>
        </authorList>
    </citation>
    <scope>NUCLEOTIDE SEQUENCE [LARGE SCALE GENOMIC DNA]</scope>
    <source>
        <strain evidence="2 3">ZGT118</strain>
    </source>
</reference>
<keyword evidence="1" id="KW-0812">Transmembrane</keyword>
<sequence>MLALPKLLRLQAVFAAMAIGFLIASGIRASWVGAPLSAADVPSSITLFVRYSACLFLPRYGEIGWYRIAMIPALVAFGGGGVIGNVVNFSQNGLASYASLPVFFVAIAINAFGSVLNIAAALGLFRK</sequence>
<dbReference type="RefSeq" id="WP_068345236.1">
    <property type="nucleotide sequence ID" value="NZ_LQBQ01000007.1"/>
</dbReference>
<dbReference type="EMBL" id="LQBQ01000007">
    <property type="protein sequence ID" value="KUJ83189.1"/>
    <property type="molecule type" value="Genomic_DNA"/>
</dbReference>
<feature type="transmembrane region" description="Helical" evidence="1">
    <location>
        <begin position="12"/>
        <end position="31"/>
    </location>
</feature>
<feature type="transmembrane region" description="Helical" evidence="1">
    <location>
        <begin position="69"/>
        <end position="90"/>
    </location>
</feature>
<feature type="transmembrane region" description="Helical" evidence="1">
    <location>
        <begin position="102"/>
        <end position="125"/>
    </location>
</feature>
<keyword evidence="1" id="KW-1133">Transmembrane helix</keyword>
<dbReference type="AlphaFoldDB" id="A0A0X3U5L6"/>
<evidence type="ECO:0000313" key="3">
    <source>
        <dbReference type="Proteomes" id="UP000053791"/>
    </source>
</evidence>
<evidence type="ECO:0000256" key="1">
    <source>
        <dbReference type="SAM" id="Phobius"/>
    </source>
</evidence>
<evidence type="ECO:0000313" key="2">
    <source>
        <dbReference type="EMBL" id="KUJ83189.1"/>
    </source>
</evidence>
<dbReference type="Proteomes" id="UP000053791">
    <property type="component" value="Unassembled WGS sequence"/>
</dbReference>
<gene>
    <name evidence="2" type="ORF">AVO45_18575</name>
</gene>
<dbReference type="STRING" id="1685379.AVO45_18575"/>